<accession>A0A5C6MSK1</accession>
<dbReference type="SUPFAM" id="SSF56672">
    <property type="entry name" value="DNA/RNA polymerases"/>
    <property type="match status" value="1"/>
</dbReference>
<dbReference type="PROSITE" id="PS50878">
    <property type="entry name" value="RT_POL"/>
    <property type="match status" value="1"/>
</dbReference>
<name>A0A5C6MSK1_9TELE</name>
<dbReference type="EMBL" id="RHFK02000020">
    <property type="protein sequence ID" value="TWW57318.1"/>
    <property type="molecule type" value="Genomic_DNA"/>
</dbReference>
<evidence type="ECO:0000313" key="3">
    <source>
        <dbReference type="EMBL" id="TWW57318.1"/>
    </source>
</evidence>
<dbReference type="PANTHER" id="PTHR19446">
    <property type="entry name" value="REVERSE TRANSCRIPTASES"/>
    <property type="match status" value="1"/>
</dbReference>
<sequence>MREWLVPAKRRNKWKSAMKDKGGKTGRLEDTAADTDTSNCESISDGRELSGTMPDRQEIDLYPSSLFKKFLTQTKGMKGLDLGTYFPDRLRFIRLTLTQCQIVLLLSCKTFQRCFPWDYPLPTLPVFVLPALPVPRTTYLLSAPDYDFCLSVSGSCLLTWFRLLRPPRLRCCSSHSPSLQPIDFVRAQSLKNGLFPVFPCLPEFLFAQADWEKEWEGQVLLSHNTTLSGGVGLLFSRGFTPSSLEVEHVVRGQCLMETEGVLKPSNPKKMALASLLDSQVQVALVRSLIQDLTEMDAPSSFFFGLEKKRRHNLIIDSLLSSTGQELVEPGQIRKWAVEFFSSLYESEYHRDDGLFDEFCGDLPRVSGETNSRLDRPLQLDELHTALLGMKGRKAPGVNGLTVEFFKAFWDIVAHDMLEVFNESLALGSLPLSCRRAVVTLLPKKGNLPEIKNWRPVSLLCMDYRILSKTLASRLREAMEQIIHRDQTYCVPGRFIVVNVHLIRDVLEVSRSLDVDTGLISLDQEKAFDRVEHAFLWKVMERFRFSPGFIAMIRVLYCDIASMLKFNGSLCAPFRVRRGVR</sequence>
<reference evidence="3 4" key="1">
    <citation type="submission" date="2019-04" db="EMBL/GenBank/DDBJ databases">
        <title>Chromosome genome assembly for Takifugu flavidus.</title>
        <authorList>
            <person name="Xiao S."/>
        </authorList>
    </citation>
    <scope>NUCLEOTIDE SEQUENCE [LARGE SCALE GENOMIC DNA]</scope>
    <source>
        <strain evidence="3">HTHZ2018</strain>
        <tissue evidence="3">Muscle</tissue>
    </source>
</reference>
<gene>
    <name evidence="3" type="ORF">D4764_07G0000370</name>
</gene>
<dbReference type="Pfam" id="PF00078">
    <property type="entry name" value="RVT_1"/>
    <property type="match status" value="1"/>
</dbReference>
<dbReference type="CDD" id="cd01650">
    <property type="entry name" value="RT_nLTR_like"/>
    <property type="match status" value="1"/>
</dbReference>
<evidence type="ECO:0000313" key="4">
    <source>
        <dbReference type="Proteomes" id="UP000324091"/>
    </source>
</evidence>
<dbReference type="InterPro" id="IPR043502">
    <property type="entry name" value="DNA/RNA_pol_sf"/>
</dbReference>
<dbReference type="AlphaFoldDB" id="A0A5C6MSK1"/>
<protein>
    <submittedName>
        <fullName evidence="3">Transposon TX1 uncharacterized 149 kDa protein ORF 2</fullName>
    </submittedName>
</protein>
<feature type="compositionally biased region" description="Basic and acidic residues" evidence="1">
    <location>
        <begin position="17"/>
        <end position="30"/>
    </location>
</feature>
<feature type="region of interest" description="Disordered" evidence="1">
    <location>
        <begin position="14"/>
        <end position="49"/>
    </location>
</feature>
<dbReference type="InterPro" id="IPR000477">
    <property type="entry name" value="RT_dom"/>
</dbReference>
<proteinExistence type="predicted"/>
<evidence type="ECO:0000259" key="2">
    <source>
        <dbReference type="PROSITE" id="PS50878"/>
    </source>
</evidence>
<evidence type="ECO:0000256" key="1">
    <source>
        <dbReference type="SAM" id="MobiDB-lite"/>
    </source>
</evidence>
<dbReference type="Proteomes" id="UP000324091">
    <property type="component" value="Chromosome 7"/>
</dbReference>
<feature type="domain" description="Reverse transcriptase" evidence="2">
    <location>
        <begin position="422"/>
        <end position="580"/>
    </location>
</feature>
<comment type="caution">
    <text evidence="3">The sequence shown here is derived from an EMBL/GenBank/DDBJ whole genome shotgun (WGS) entry which is preliminary data.</text>
</comment>
<keyword evidence="4" id="KW-1185">Reference proteome</keyword>
<organism evidence="3 4">
    <name type="scientific">Takifugu flavidus</name>
    <name type="common">sansaifugu</name>
    <dbReference type="NCBI Taxonomy" id="433684"/>
    <lineage>
        <taxon>Eukaryota</taxon>
        <taxon>Metazoa</taxon>
        <taxon>Chordata</taxon>
        <taxon>Craniata</taxon>
        <taxon>Vertebrata</taxon>
        <taxon>Euteleostomi</taxon>
        <taxon>Actinopterygii</taxon>
        <taxon>Neopterygii</taxon>
        <taxon>Teleostei</taxon>
        <taxon>Neoteleostei</taxon>
        <taxon>Acanthomorphata</taxon>
        <taxon>Eupercaria</taxon>
        <taxon>Tetraodontiformes</taxon>
        <taxon>Tetradontoidea</taxon>
        <taxon>Tetraodontidae</taxon>
        <taxon>Takifugu</taxon>
    </lineage>
</organism>